<dbReference type="EMBL" id="JACHIA010000003">
    <property type="protein sequence ID" value="MBB6070027.1"/>
    <property type="molecule type" value="Genomic_DNA"/>
</dbReference>
<gene>
    <name evidence="1" type="ORF">HNQ61_001644</name>
</gene>
<keyword evidence="2" id="KW-1185">Reference proteome</keyword>
<name>A0A841GN17_9BACT</name>
<sequence>MPDQLFPIGRITASTTTLERIERAGWDPMELILRHAAGDFGDAGEEHTEINEETIRGKVGTILSVHSLPDGAVIWVTTSLEPTGEAHTWMMCPASIESAMVINTEH</sequence>
<accession>A0A841GN17</accession>
<dbReference type="Proteomes" id="UP000582837">
    <property type="component" value="Unassembled WGS sequence"/>
</dbReference>
<organism evidence="1 2">
    <name type="scientific">Longimicrobium terrae</name>
    <dbReference type="NCBI Taxonomy" id="1639882"/>
    <lineage>
        <taxon>Bacteria</taxon>
        <taxon>Pseudomonadati</taxon>
        <taxon>Gemmatimonadota</taxon>
        <taxon>Longimicrobiia</taxon>
        <taxon>Longimicrobiales</taxon>
        <taxon>Longimicrobiaceae</taxon>
        <taxon>Longimicrobium</taxon>
    </lineage>
</organism>
<evidence type="ECO:0000313" key="1">
    <source>
        <dbReference type="EMBL" id="MBB6070027.1"/>
    </source>
</evidence>
<dbReference type="AlphaFoldDB" id="A0A841GN17"/>
<proteinExistence type="predicted"/>
<dbReference type="RefSeq" id="WP_170039730.1">
    <property type="nucleotide sequence ID" value="NZ_JABDTL010000002.1"/>
</dbReference>
<protein>
    <submittedName>
        <fullName evidence="1">Uncharacterized protein</fullName>
    </submittedName>
</protein>
<comment type="caution">
    <text evidence="1">The sequence shown here is derived from an EMBL/GenBank/DDBJ whole genome shotgun (WGS) entry which is preliminary data.</text>
</comment>
<reference evidence="1 2" key="1">
    <citation type="submission" date="2020-08" db="EMBL/GenBank/DDBJ databases">
        <title>Genomic Encyclopedia of Type Strains, Phase IV (KMG-IV): sequencing the most valuable type-strain genomes for metagenomic binning, comparative biology and taxonomic classification.</title>
        <authorList>
            <person name="Goeker M."/>
        </authorList>
    </citation>
    <scope>NUCLEOTIDE SEQUENCE [LARGE SCALE GENOMIC DNA]</scope>
    <source>
        <strain evidence="1 2">DSM 29007</strain>
    </source>
</reference>
<evidence type="ECO:0000313" key="2">
    <source>
        <dbReference type="Proteomes" id="UP000582837"/>
    </source>
</evidence>